<accession>A0A1L9Q569</accession>
<dbReference type="GO" id="GO:0055129">
    <property type="term" value="P:L-proline biosynthetic process"/>
    <property type="evidence" value="ECO:0007669"/>
    <property type="project" value="TreeGrafter"/>
</dbReference>
<evidence type="ECO:0000313" key="3">
    <source>
        <dbReference type="Proteomes" id="UP000184073"/>
    </source>
</evidence>
<dbReference type="OrthoDB" id="10263291at2759"/>
<dbReference type="Gene3D" id="3.40.50.720">
    <property type="entry name" value="NAD(P)-binding Rossmann-like Domain"/>
    <property type="match status" value="1"/>
</dbReference>
<dbReference type="VEuPathDB" id="FungiDB:ASPVEDRAFT_35013"/>
<dbReference type="PANTHER" id="PTHR11645:SF21">
    <property type="entry name" value="HYPOTHETICAL PYRROLINE-5-CARBOXYLATE REDUCTASE (EUROFUNG)"/>
    <property type="match status" value="1"/>
</dbReference>
<dbReference type="GeneID" id="63726425"/>
<dbReference type="STRING" id="1036611.A0A1L9Q569"/>
<keyword evidence="3" id="KW-1185">Reference proteome</keyword>
<evidence type="ECO:0000313" key="2">
    <source>
        <dbReference type="EMBL" id="OJJ08886.1"/>
    </source>
</evidence>
<reference evidence="3" key="1">
    <citation type="journal article" date="2017" name="Genome Biol.">
        <title>Comparative genomics reveals high biological diversity and specific adaptations in the industrially and medically important fungal genus Aspergillus.</title>
        <authorList>
            <person name="de Vries R.P."/>
            <person name="Riley R."/>
            <person name="Wiebenga A."/>
            <person name="Aguilar-Osorio G."/>
            <person name="Amillis S."/>
            <person name="Uchima C.A."/>
            <person name="Anderluh G."/>
            <person name="Asadollahi M."/>
            <person name="Askin M."/>
            <person name="Barry K."/>
            <person name="Battaglia E."/>
            <person name="Bayram O."/>
            <person name="Benocci T."/>
            <person name="Braus-Stromeyer S.A."/>
            <person name="Caldana C."/>
            <person name="Canovas D."/>
            <person name="Cerqueira G.C."/>
            <person name="Chen F."/>
            <person name="Chen W."/>
            <person name="Choi C."/>
            <person name="Clum A."/>
            <person name="Dos Santos R.A."/>
            <person name="Damasio A.R."/>
            <person name="Diallinas G."/>
            <person name="Emri T."/>
            <person name="Fekete E."/>
            <person name="Flipphi M."/>
            <person name="Freyberg S."/>
            <person name="Gallo A."/>
            <person name="Gournas C."/>
            <person name="Habgood R."/>
            <person name="Hainaut M."/>
            <person name="Harispe M.L."/>
            <person name="Henrissat B."/>
            <person name="Hilden K.S."/>
            <person name="Hope R."/>
            <person name="Hossain A."/>
            <person name="Karabika E."/>
            <person name="Karaffa L."/>
            <person name="Karanyi Z."/>
            <person name="Krasevec N."/>
            <person name="Kuo A."/>
            <person name="Kusch H."/>
            <person name="LaButti K."/>
            <person name="Lagendijk E.L."/>
            <person name="Lapidus A."/>
            <person name="Levasseur A."/>
            <person name="Lindquist E."/>
            <person name="Lipzen A."/>
            <person name="Logrieco A.F."/>
            <person name="MacCabe A."/>
            <person name="Maekelae M.R."/>
            <person name="Malavazi I."/>
            <person name="Melin P."/>
            <person name="Meyer V."/>
            <person name="Mielnichuk N."/>
            <person name="Miskei M."/>
            <person name="Molnar A.P."/>
            <person name="Mule G."/>
            <person name="Ngan C.Y."/>
            <person name="Orejas M."/>
            <person name="Orosz E."/>
            <person name="Ouedraogo J.P."/>
            <person name="Overkamp K.M."/>
            <person name="Park H.-S."/>
            <person name="Perrone G."/>
            <person name="Piumi F."/>
            <person name="Punt P.J."/>
            <person name="Ram A.F."/>
            <person name="Ramon A."/>
            <person name="Rauscher S."/>
            <person name="Record E."/>
            <person name="Riano-Pachon D.M."/>
            <person name="Robert V."/>
            <person name="Roehrig J."/>
            <person name="Ruller R."/>
            <person name="Salamov A."/>
            <person name="Salih N.S."/>
            <person name="Samson R.A."/>
            <person name="Sandor E."/>
            <person name="Sanguinetti M."/>
            <person name="Schuetze T."/>
            <person name="Sepcic K."/>
            <person name="Shelest E."/>
            <person name="Sherlock G."/>
            <person name="Sophianopoulou V."/>
            <person name="Squina F.M."/>
            <person name="Sun H."/>
            <person name="Susca A."/>
            <person name="Todd R.B."/>
            <person name="Tsang A."/>
            <person name="Unkles S.E."/>
            <person name="van de Wiele N."/>
            <person name="van Rossen-Uffink D."/>
            <person name="Oliveira J.V."/>
            <person name="Vesth T.C."/>
            <person name="Visser J."/>
            <person name="Yu J.-H."/>
            <person name="Zhou M."/>
            <person name="Andersen M.R."/>
            <person name="Archer D.B."/>
            <person name="Baker S.E."/>
            <person name="Benoit I."/>
            <person name="Brakhage A.A."/>
            <person name="Braus G.H."/>
            <person name="Fischer R."/>
            <person name="Frisvad J.C."/>
            <person name="Goldman G.H."/>
            <person name="Houbraken J."/>
            <person name="Oakley B."/>
            <person name="Pocsi I."/>
            <person name="Scazzocchio C."/>
            <person name="Seiboth B."/>
            <person name="vanKuyk P.A."/>
            <person name="Wortman J."/>
            <person name="Dyer P.S."/>
            <person name="Grigoriev I.V."/>
        </authorList>
    </citation>
    <scope>NUCLEOTIDE SEQUENCE [LARGE SCALE GENOMIC DNA]</scope>
    <source>
        <strain evidence="3">CBS 583.65</strain>
    </source>
</reference>
<dbReference type="InterPro" id="IPR008927">
    <property type="entry name" value="6-PGluconate_DH-like_C_sf"/>
</dbReference>
<dbReference type="Pfam" id="PF14748">
    <property type="entry name" value="P5CR_dimer"/>
    <property type="match status" value="1"/>
</dbReference>
<dbReference type="RefSeq" id="XP_040674648.1">
    <property type="nucleotide sequence ID" value="XM_040810914.1"/>
</dbReference>
<dbReference type="InterPro" id="IPR029036">
    <property type="entry name" value="P5CR_dimer"/>
</dbReference>
<dbReference type="Gene3D" id="1.10.3730.10">
    <property type="entry name" value="ProC C-terminal domain-like"/>
    <property type="match status" value="1"/>
</dbReference>
<dbReference type="GO" id="GO:0004735">
    <property type="term" value="F:pyrroline-5-carboxylate reductase activity"/>
    <property type="evidence" value="ECO:0007669"/>
    <property type="project" value="TreeGrafter"/>
</dbReference>
<dbReference type="PANTHER" id="PTHR11645">
    <property type="entry name" value="PYRROLINE-5-CARBOXYLATE REDUCTASE"/>
    <property type="match status" value="1"/>
</dbReference>
<dbReference type="EMBL" id="KV878141">
    <property type="protein sequence ID" value="OJJ08886.1"/>
    <property type="molecule type" value="Genomic_DNA"/>
</dbReference>
<dbReference type="Proteomes" id="UP000184073">
    <property type="component" value="Unassembled WGS sequence"/>
</dbReference>
<name>A0A1L9Q569_ASPVE</name>
<sequence>MNSILQTSRSDNDDKCVYNAIENRVVISMLPKRSAGEIQCNDVPVQKYRRDDYKPVCFIRAVPNSAVMVCQSMTVIDTEADTEGIPTRQFSSTTWLCEKVGKVKLVPLEQFDASVMLAGGSMTMMALPLKGVLDGAVALGLTKRDVLAFSAQMLKGMAELLEDGTSPAELSESMSNQWNYMTRKLSNLEKKGIRVAFAEAMTD</sequence>
<feature type="domain" description="Pyrroline-5-carboxylate reductase dimerisation" evidence="1">
    <location>
        <begin position="109"/>
        <end position="202"/>
    </location>
</feature>
<gene>
    <name evidence="2" type="ORF">ASPVEDRAFT_35013</name>
</gene>
<dbReference type="SUPFAM" id="SSF48179">
    <property type="entry name" value="6-phosphogluconate dehydrogenase C-terminal domain-like"/>
    <property type="match status" value="1"/>
</dbReference>
<evidence type="ECO:0000259" key="1">
    <source>
        <dbReference type="Pfam" id="PF14748"/>
    </source>
</evidence>
<organism evidence="2 3">
    <name type="scientific">Aspergillus versicolor CBS 583.65</name>
    <dbReference type="NCBI Taxonomy" id="1036611"/>
    <lineage>
        <taxon>Eukaryota</taxon>
        <taxon>Fungi</taxon>
        <taxon>Dikarya</taxon>
        <taxon>Ascomycota</taxon>
        <taxon>Pezizomycotina</taxon>
        <taxon>Eurotiomycetes</taxon>
        <taxon>Eurotiomycetidae</taxon>
        <taxon>Eurotiales</taxon>
        <taxon>Aspergillaceae</taxon>
        <taxon>Aspergillus</taxon>
        <taxon>Aspergillus subgen. Nidulantes</taxon>
    </lineage>
</organism>
<proteinExistence type="predicted"/>
<dbReference type="AlphaFoldDB" id="A0A1L9Q569"/>
<protein>
    <recommendedName>
        <fullName evidence="1">Pyrroline-5-carboxylate reductase dimerisation domain-containing protein</fullName>
    </recommendedName>
</protein>